<reference evidence="3" key="1">
    <citation type="submission" date="2020-07" db="EMBL/GenBank/DDBJ databases">
        <authorList>
            <person name="Partida-Martinez L."/>
            <person name="Huntemann M."/>
            <person name="Clum A."/>
            <person name="Wang J."/>
            <person name="Palaniappan K."/>
            <person name="Ritter S."/>
            <person name="Chen I.-M."/>
            <person name="Stamatis D."/>
            <person name="Reddy T."/>
            <person name="O'Malley R."/>
            <person name="Daum C."/>
            <person name="Shapiro N."/>
            <person name="Ivanova N."/>
            <person name="Kyrpides N."/>
            <person name="Woyke T."/>
        </authorList>
    </citation>
    <scope>NUCLEOTIDE SEQUENCE [LARGE SCALE GENOMIC DNA]</scope>
    <source>
        <strain evidence="3">AT2.8</strain>
    </source>
</reference>
<feature type="transmembrane region" description="Helical" evidence="1">
    <location>
        <begin position="376"/>
        <end position="398"/>
    </location>
</feature>
<protein>
    <submittedName>
        <fullName evidence="2">Benzoate membrane transport protein</fullName>
    </submittedName>
</protein>
<feature type="transmembrane region" description="Helical" evidence="1">
    <location>
        <begin position="260"/>
        <end position="278"/>
    </location>
</feature>
<organism evidence="2 3">
    <name type="scientific">Neobacillus niacini</name>
    <dbReference type="NCBI Taxonomy" id="86668"/>
    <lineage>
        <taxon>Bacteria</taxon>
        <taxon>Bacillati</taxon>
        <taxon>Bacillota</taxon>
        <taxon>Bacilli</taxon>
        <taxon>Bacillales</taxon>
        <taxon>Bacillaceae</taxon>
        <taxon>Neobacillus</taxon>
    </lineage>
</organism>
<name>A0A852TFS8_9BACI</name>
<feature type="transmembrane region" description="Helical" evidence="1">
    <location>
        <begin position="109"/>
        <end position="128"/>
    </location>
</feature>
<comment type="caution">
    <text evidence="2">The sequence shown here is derived from an EMBL/GenBank/DDBJ whole genome shotgun (WGS) entry which is preliminary data.</text>
</comment>
<dbReference type="AlphaFoldDB" id="A0A852TFS8"/>
<dbReference type="InterPro" id="IPR004711">
    <property type="entry name" value="Benzoate_Transporter"/>
</dbReference>
<keyword evidence="1" id="KW-1133">Transmembrane helix</keyword>
<evidence type="ECO:0000313" key="3">
    <source>
        <dbReference type="Proteomes" id="UP000548423"/>
    </source>
</evidence>
<dbReference type="GO" id="GO:0005886">
    <property type="term" value="C:plasma membrane"/>
    <property type="evidence" value="ECO:0007669"/>
    <property type="project" value="TreeGrafter"/>
</dbReference>
<dbReference type="PANTHER" id="PTHR30199">
    <property type="entry name" value="MFS FAMILY TRANSPORTER, PREDICTED SUBSTRATE BENZOATE"/>
    <property type="match status" value="1"/>
</dbReference>
<dbReference type="Proteomes" id="UP000548423">
    <property type="component" value="Unassembled WGS sequence"/>
</dbReference>
<proteinExistence type="predicted"/>
<dbReference type="Pfam" id="PF03594">
    <property type="entry name" value="BenE"/>
    <property type="match status" value="1"/>
</dbReference>
<feature type="transmembrane region" description="Helical" evidence="1">
    <location>
        <begin position="59"/>
        <end position="80"/>
    </location>
</feature>
<dbReference type="PANTHER" id="PTHR30199:SF0">
    <property type="entry name" value="INNER MEMBRANE PROTEIN YDCO"/>
    <property type="match status" value="1"/>
</dbReference>
<feature type="transmembrane region" description="Helical" evidence="1">
    <location>
        <begin position="223"/>
        <end position="240"/>
    </location>
</feature>
<gene>
    <name evidence="2" type="ORF">F4694_003836</name>
</gene>
<feature type="transmembrane region" description="Helical" evidence="1">
    <location>
        <begin position="304"/>
        <end position="323"/>
    </location>
</feature>
<accession>A0A852TFS8</accession>
<reference evidence="3" key="2">
    <citation type="submission" date="2020-08" db="EMBL/GenBank/DDBJ databases">
        <title>The Agave Microbiome: Exploring the role of microbial communities in plant adaptations to desert environments.</title>
        <authorList>
            <person name="Partida-Martinez L.P."/>
        </authorList>
    </citation>
    <scope>NUCLEOTIDE SEQUENCE [LARGE SCALE GENOMIC DNA]</scope>
    <source>
        <strain evidence="3">AT2.8</strain>
    </source>
</reference>
<feature type="transmembrane region" description="Helical" evidence="1">
    <location>
        <begin position="335"/>
        <end position="356"/>
    </location>
</feature>
<keyword evidence="1" id="KW-0472">Membrane</keyword>
<feature type="transmembrane region" description="Helical" evidence="1">
    <location>
        <begin position="135"/>
        <end position="153"/>
    </location>
</feature>
<feature type="transmembrane region" description="Helical" evidence="1">
    <location>
        <begin position="183"/>
        <end position="203"/>
    </location>
</feature>
<dbReference type="GO" id="GO:0042925">
    <property type="term" value="F:benzoate transmembrane transporter activity"/>
    <property type="evidence" value="ECO:0007669"/>
    <property type="project" value="InterPro"/>
</dbReference>
<dbReference type="EMBL" id="JACCBX010000008">
    <property type="protein sequence ID" value="NYE07051.1"/>
    <property type="molecule type" value="Genomic_DNA"/>
</dbReference>
<keyword evidence="1" id="KW-0812">Transmembrane</keyword>
<sequence length="409" mass="43813">MRKGDLHPLKLPSLQQSMASIHPQNLSSGIVSGLLAVTGPPVIILEAAASGNFSDAQTIFWMFSVYFFGGLFSIVVPIYYGIPIVGAHSITGVAFLATITSQVPYHQLIGSYIISSLLIFLIGILGLFSKFMKYVPKQIIAAMMAGIITSYVVRLIVSVQHLPLIGGTALLTYFLFSKWKLRVPPVIAAVFSGFLVLFLTYNFDSTAGSTIGFVVPQLQLPEFNLLNVFTVSVPLALLILSNDAAPGIGVLEQNNYKPPINRIVTLSGIFSLFANLFGGQSANVAGMMTAICSGEETGLKEKRYIAAIVSGAIILLFGIFSWWTVPFIKSLPGDFVSMLAGIALIGVLGSSLNLSFSKPNMIMSVTFTFVIAMSNISVFYISAPVWALAGGALIANFIEMKKDKQAGKG</sequence>
<evidence type="ECO:0000256" key="1">
    <source>
        <dbReference type="SAM" id="Phobius"/>
    </source>
</evidence>
<evidence type="ECO:0000313" key="2">
    <source>
        <dbReference type="EMBL" id="NYE07051.1"/>
    </source>
</evidence>